<comment type="caution">
    <text evidence="1">The sequence shown here is derived from an EMBL/GenBank/DDBJ whole genome shotgun (WGS) entry which is preliminary data.</text>
</comment>
<accession>A0ABR9TS03</accession>
<evidence type="ECO:0000313" key="2">
    <source>
        <dbReference type="Proteomes" id="UP000640614"/>
    </source>
</evidence>
<sequence length="102" mass="11995">MIIISISLKKTITNYYNKKKLQTNSKIIEGVITDYYEIGLSNYYLHYNYIVDGVIYEKEIMPDKLLKGCENDKWCIKKKIIVKYFPEDPSISEPILDSISNF</sequence>
<gene>
    <name evidence="1" type="ORF">C4F50_24550</name>
</gene>
<reference evidence="1 2" key="1">
    <citation type="submission" date="2018-07" db="EMBL/GenBank/DDBJ databases">
        <title>Genome assembly of strain KB82.</title>
        <authorList>
            <person name="Kukolya J."/>
            <person name="Horvath B."/>
            <person name="Nagy I."/>
            <person name="Toth A."/>
        </authorList>
    </citation>
    <scope>NUCLEOTIDE SEQUENCE [LARGE SCALE GENOMIC DNA]</scope>
    <source>
        <strain evidence="1 2">Kb82</strain>
    </source>
</reference>
<evidence type="ECO:0000313" key="1">
    <source>
        <dbReference type="EMBL" id="MBE8728101.1"/>
    </source>
</evidence>
<name>A0ABR9TS03_9FLAO</name>
<keyword evidence="2" id="KW-1185">Reference proteome</keyword>
<dbReference type="Proteomes" id="UP000640614">
    <property type="component" value="Unassembled WGS sequence"/>
</dbReference>
<protein>
    <submittedName>
        <fullName evidence="1">Uncharacterized protein</fullName>
    </submittedName>
</protein>
<proteinExistence type="predicted"/>
<dbReference type="EMBL" id="PRDM01000006">
    <property type="protein sequence ID" value="MBE8728101.1"/>
    <property type="molecule type" value="Genomic_DNA"/>
</dbReference>
<organism evidence="1 2">
    <name type="scientific">Flavobacterium hungaricum</name>
    <dbReference type="NCBI Taxonomy" id="2082725"/>
    <lineage>
        <taxon>Bacteria</taxon>
        <taxon>Pseudomonadati</taxon>
        <taxon>Bacteroidota</taxon>
        <taxon>Flavobacteriia</taxon>
        <taxon>Flavobacteriales</taxon>
        <taxon>Flavobacteriaceae</taxon>
        <taxon>Flavobacterium</taxon>
    </lineage>
</organism>